<dbReference type="InterPro" id="IPR051289">
    <property type="entry name" value="LAGLIDADG_Endonuclease"/>
</dbReference>
<dbReference type="PANTHER" id="PTHR36181:SF3">
    <property type="entry name" value="INTRON-ENCODED DNA ENDONUCLEASE AI5 BETA"/>
    <property type="match status" value="1"/>
</dbReference>
<gene>
    <name evidence="2" type="primary">orf173</name>
</gene>
<dbReference type="InterPro" id="IPR004860">
    <property type="entry name" value="LAGLIDADG_dom"/>
</dbReference>
<geneLocation type="mitochondrion" evidence="2"/>
<sequence>MKSITYNLVLNKHIKPMNSEQLGYFLAGLIDADGHIAVTGQSITINTHSRDLCVAYYIKQAVSGNIYKYKKVNACRYTCTKNRGLAGLSKLILNKLRLPQKINQFNSRLASRLNLKLCTPSVTGIEQNHWLAGFVQGDGSFQIKIRMPRKPGWSNQVEIVPLAFGFGQRFRLN</sequence>
<dbReference type="InterPro" id="IPR027434">
    <property type="entry name" value="Homing_endonucl"/>
</dbReference>
<reference evidence="2" key="1">
    <citation type="submission" date="2017-02" db="EMBL/GenBank/DDBJ databases">
        <title>The complete mitochondrial genome sequence of the green macroalga Ulva flexuosa.</title>
        <authorList>
            <person name="Liu F."/>
        </authorList>
    </citation>
    <scope>NUCLEOTIDE SEQUENCE</scope>
</reference>
<name>A0A3S6PBB3_9CHLO</name>
<organism evidence="2">
    <name type="scientific">Ulva flexuosa</name>
    <dbReference type="NCBI Taxonomy" id="83791"/>
    <lineage>
        <taxon>Eukaryota</taxon>
        <taxon>Viridiplantae</taxon>
        <taxon>Chlorophyta</taxon>
        <taxon>core chlorophytes</taxon>
        <taxon>Ulvophyceae</taxon>
        <taxon>OUU clade</taxon>
        <taxon>Ulvales</taxon>
        <taxon>Ulvaceae</taxon>
        <taxon>Ulva</taxon>
    </lineage>
</organism>
<keyword evidence="2" id="KW-0496">Mitochondrion</keyword>
<dbReference type="SUPFAM" id="SSF55608">
    <property type="entry name" value="Homing endonucleases"/>
    <property type="match status" value="2"/>
</dbReference>
<evidence type="ECO:0000259" key="1">
    <source>
        <dbReference type="Pfam" id="PF00961"/>
    </source>
</evidence>
<dbReference type="PANTHER" id="PTHR36181">
    <property type="entry name" value="INTRON-ENCODED ENDONUCLEASE AI3-RELATED"/>
    <property type="match status" value="1"/>
</dbReference>
<dbReference type="AlphaFoldDB" id="A0A3S6PBB3"/>
<evidence type="ECO:0000313" key="2">
    <source>
        <dbReference type="EMBL" id="ATP01460.1"/>
    </source>
</evidence>
<protein>
    <recommendedName>
        <fullName evidence="1">Homing endonuclease LAGLIDADG domain-containing protein</fullName>
    </recommendedName>
</protein>
<feature type="domain" description="Homing endonuclease LAGLIDADG" evidence="1">
    <location>
        <begin position="26"/>
        <end position="106"/>
    </location>
</feature>
<dbReference type="Pfam" id="PF00961">
    <property type="entry name" value="LAGLIDADG_1"/>
    <property type="match status" value="1"/>
</dbReference>
<dbReference type="Gene3D" id="3.10.28.10">
    <property type="entry name" value="Homing endonucleases"/>
    <property type="match status" value="2"/>
</dbReference>
<dbReference type="GO" id="GO:0005739">
    <property type="term" value="C:mitochondrion"/>
    <property type="evidence" value="ECO:0007669"/>
    <property type="project" value="UniProtKB-ARBA"/>
</dbReference>
<dbReference type="EMBL" id="KY626326">
    <property type="protein sequence ID" value="ATP01460.1"/>
    <property type="molecule type" value="Genomic_DNA"/>
</dbReference>
<dbReference type="GO" id="GO:0004519">
    <property type="term" value="F:endonuclease activity"/>
    <property type="evidence" value="ECO:0007669"/>
    <property type="project" value="InterPro"/>
</dbReference>
<proteinExistence type="predicted"/>
<accession>A0A3S6PBB3</accession>